<dbReference type="InterPro" id="IPR029063">
    <property type="entry name" value="SAM-dependent_MTases_sf"/>
</dbReference>
<dbReference type="EC" id="2.1.1.-" evidence="6"/>
<keyword evidence="1 6" id="KW-0963">Cytoplasm</keyword>
<evidence type="ECO:0000256" key="4">
    <source>
        <dbReference type="ARBA" id="ARBA00022679"/>
    </source>
</evidence>
<comment type="caution">
    <text evidence="7">The sequence shown here is derived from an EMBL/GenBank/DDBJ whole genome shotgun (WGS) entry which is preliminary data.</text>
</comment>
<dbReference type="GO" id="GO:0070043">
    <property type="term" value="F:rRNA (guanine-N7-)-methyltransferase activity"/>
    <property type="evidence" value="ECO:0007669"/>
    <property type="project" value="UniProtKB-UniRule"/>
</dbReference>
<protein>
    <recommendedName>
        <fullName evidence="6">Ribosomal RNA small subunit methyltransferase G</fullName>
        <ecNumber evidence="6">2.1.1.-</ecNumber>
    </recommendedName>
    <alternativeName>
        <fullName evidence="6">16S rRNA 7-methylguanosine methyltransferase</fullName>
        <shortName evidence="6">16S rRNA m7G methyltransferase</shortName>
    </alternativeName>
</protein>
<dbReference type="Pfam" id="PF02527">
    <property type="entry name" value="GidB"/>
    <property type="match status" value="1"/>
</dbReference>
<evidence type="ECO:0000256" key="1">
    <source>
        <dbReference type="ARBA" id="ARBA00022490"/>
    </source>
</evidence>
<proteinExistence type="inferred from homology"/>
<keyword evidence="4 6" id="KW-0808">Transferase</keyword>
<feature type="binding site" evidence="6">
    <location>
        <begin position="128"/>
        <end position="129"/>
    </location>
    <ligand>
        <name>S-adenosyl-L-methionine</name>
        <dbReference type="ChEBI" id="CHEBI:59789"/>
    </ligand>
</feature>
<keyword evidence="2 6" id="KW-0698">rRNA processing</keyword>
<dbReference type="OrthoDB" id="9808773at2"/>
<feature type="binding site" evidence="6">
    <location>
        <position position="77"/>
    </location>
    <ligand>
        <name>S-adenosyl-L-methionine</name>
        <dbReference type="ChEBI" id="CHEBI:59789"/>
    </ligand>
</feature>
<dbReference type="RefSeq" id="WP_076712398.1">
    <property type="nucleotide sequence ID" value="NZ_MOEN01000004.1"/>
</dbReference>
<dbReference type="InterPro" id="IPR003682">
    <property type="entry name" value="rRNA_ssu_MeTfrase_G"/>
</dbReference>
<sequence length="209" mass="23829">MIKDLCTLNSISLLDEAFEKLEIYKSLLKKWGKRINITSILKDEEIEKKHFFDSLTGIKAFEKAGINLKGKHIADIGSGGGFPGMVLAVALPETNFTLVEPRHKRCIFLEQVKRTLKLNNVSIECRRIEEVKEKDFDILTMRAVEDPKSAVKITKPFLKNGATLCIYRGKEPFTDEIPGFTIEMINLDLKGVNFKRHFLFIRKEVNVGT</sequence>
<keyword evidence="3 6" id="KW-0489">Methyltransferase</keyword>
<comment type="similarity">
    <text evidence="6">Belongs to the methyltransferase superfamily. RNA methyltransferase RsmG family.</text>
</comment>
<feature type="binding site" evidence="6">
    <location>
        <position position="82"/>
    </location>
    <ligand>
        <name>S-adenosyl-L-methionine</name>
        <dbReference type="ChEBI" id="CHEBI:59789"/>
    </ligand>
</feature>
<keyword evidence="5 6" id="KW-0949">S-adenosyl-L-methionine</keyword>
<dbReference type="Gene3D" id="3.40.50.150">
    <property type="entry name" value="Vaccinia Virus protein VP39"/>
    <property type="match status" value="1"/>
</dbReference>
<keyword evidence="8" id="KW-1185">Reference proteome</keyword>
<dbReference type="STRING" id="1914305.BLW93_01745"/>
<dbReference type="NCBIfam" id="TIGR00138">
    <property type="entry name" value="rsmG_gidB"/>
    <property type="match status" value="1"/>
</dbReference>
<feature type="binding site" evidence="6">
    <location>
        <position position="142"/>
    </location>
    <ligand>
        <name>S-adenosyl-L-methionine</name>
        <dbReference type="ChEBI" id="CHEBI:59789"/>
    </ligand>
</feature>
<evidence type="ECO:0000256" key="5">
    <source>
        <dbReference type="ARBA" id="ARBA00022691"/>
    </source>
</evidence>
<evidence type="ECO:0000313" key="8">
    <source>
        <dbReference type="Proteomes" id="UP000187408"/>
    </source>
</evidence>
<evidence type="ECO:0000256" key="3">
    <source>
        <dbReference type="ARBA" id="ARBA00022603"/>
    </source>
</evidence>
<reference evidence="7 8" key="1">
    <citation type="submission" date="2016-10" db="EMBL/GenBank/DDBJ databases">
        <title>Genome sequence of a sulfur-reducing bacterium Desulfurobacterium indicum K6013.</title>
        <authorList>
            <person name="Cao J."/>
            <person name="Shao Z."/>
            <person name="Alain K."/>
            <person name="Jebbar M."/>
        </authorList>
    </citation>
    <scope>NUCLEOTIDE SEQUENCE [LARGE SCALE GENOMIC DNA]</scope>
    <source>
        <strain evidence="7 8">K6013</strain>
    </source>
</reference>
<evidence type="ECO:0000313" key="7">
    <source>
        <dbReference type="EMBL" id="OMH41069.1"/>
    </source>
</evidence>
<dbReference type="EMBL" id="MOEN01000004">
    <property type="protein sequence ID" value="OMH41069.1"/>
    <property type="molecule type" value="Genomic_DNA"/>
</dbReference>
<dbReference type="PIRSF" id="PIRSF003078">
    <property type="entry name" value="GidB"/>
    <property type="match status" value="1"/>
</dbReference>
<comment type="function">
    <text evidence="6">Specifically methylates the N7 position of a guanine in 16S rRNA.</text>
</comment>
<comment type="caution">
    <text evidence="6">Lacks conserved residue(s) required for the propagation of feature annotation.</text>
</comment>
<evidence type="ECO:0000256" key="2">
    <source>
        <dbReference type="ARBA" id="ARBA00022552"/>
    </source>
</evidence>
<dbReference type="PANTHER" id="PTHR31760:SF0">
    <property type="entry name" value="S-ADENOSYL-L-METHIONINE-DEPENDENT METHYLTRANSFERASES SUPERFAMILY PROTEIN"/>
    <property type="match status" value="1"/>
</dbReference>
<name>A0A1R1MMU1_9BACT</name>
<dbReference type="SUPFAM" id="SSF53335">
    <property type="entry name" value="S-adenosyl-L-methionine-dependent methyltransferases"/>
    <property type="match status" value="1"/>
</dbReference>
<accession>A0A1R1MMU1</accession>
<organism evidence="7 8">
    <name type="scientific">Desulfurobacterium indicum</name>
    <dbReference type="NCBI Taxonomy" id="1914305"/>
    <lineage>
        <taxon>Bacteria</taxon>
        <taxon>Pseudomonadati</taxon>
        <taxon>Aquificota</taxon>
        <taxon>Aquificia</taxon>
        <taxon>Desulfurobacteriales</taxon>
        <taxon>Desulfurobacteriaceae</taxon>
        <taxon>Desulfurobacterium</taxon>
    </lineage>
</organism>
<dbReference type="PANTHER" id="PTHR31760">
    <property type="entry name" value="S-ADENOSYL-L-METHIONINE-DEPENDENT METHYLTRANSFERASES SUPERFAMILY PROTEIN"/>
    <property type="match status" value="1"/>
</dbReference>
<comment type="subcellular location">
    <subcellularLocation>
        <location evidence="6">Cytoplasm</location>
    </subcellularLocation>
</comment>
<dbReference type="HAMAP" id="MF_00074">
    <property type="entry name" value="16SrRNA_methyltr_G"/>
    <property type="match status" value="1"/>
</dbReference>
<dbReference type="Proteomes" id="UP000187408">
    <property type="component" value="Unassembled WGS sequence"/>
</dbReference>
<gene>
    <name evidence="6" type="primary">rsmG</name>
    <name evidence="7" type="ORF">BLW93_01745</name>
</gene>
<dbReference type="GO" id="GO:0005829">
    <property type="term" value="C:cytosol"/>
    <property type="evidence" value="ECO:0007669"/>
    <property type="project" value="TreeGrafter"/>
</dbReference>
<dbReference type="AlphaFoldDB" id="A0A1R1MMU1"/>
<evidence type="ECO:0000256" key="6">
    <source>
        <dbReference type="HAMAP-Rule" id="MF_00074"/>
    </source>
</evidence>